<dbReference type="GO" id="GO:0008470">
    <property type="term" value="F:3-methylbutanoyl-CoA dehydrogenase activity"/>
    <property type="evidence" value="ECO:0007669"/>
    <property type="project" value="TreeGrafter"/>
</dbReference>
<dbReference type="SUPFAM" id="SSF47203">
    <property type="entry name" value="Acyl-CoA dehydrogenase C-terminal domain-like"/>
    <property type="match status" value="1"/>
</dbReference>
<dbReference type="Pfam" id="PF08028">
    <property type="entry name" value="Acyl-CoA_dh_2"/>
    <property type="match status" value="1"/>
</dbReference>
<dbReference type="GO" id="GO:0004497">
    <property type="term" value="F:monooxygenase activity"/>
    <property type="evidence" value="ECO:0007669"/>
    <property type="project" value="UniProtKB-KW"/>
</dbReference>
<dbReference type="InterPro" id="IPR037069">
    <property type="entry name" value="AcylCoA_DH/ox_N_sf"/>
</dbReference>
<name>A0A2W5NCC2_RHOSU</name>
<evidence type="ECO:0000256" key="1">
    <source>
        <dbReference type="ARBA" id="ARBA00023002"/>
    </source>
</evidence>
<evidence type="ECO:0000313" key="4">
    <source>
        <dbReference type="Proteomes" id="UP000249185"/>
    </source>
</evidence>
<dbReference type="Gene3D" id="1.20.140.10">
    <property type="entry name" value="Butyryl-CoA Dehydrogenase, subunit A, domain 3"/>
    <property type="match status" value="1"/>
</dbReference>
<reference evidence="3 4" key="1">
    <citation type="submission" date="2017-08" db="EMBL/GenBank/DDBJ databases">
        <title>Infants hospitalized years apart are colonized by the same room-sourced microbial strains.</title>
        <authorList>
            <person name="Brooks B."/>
            <person name="Olm M.R."/>
            <person name="Firek B.A."/>
            <person name="Baker R."/>
            <person name="Thomas B.C."/>
            <person name="Morowitz M.J."/>
            <person name="Banfield J.F."/>
        </authorList>
    </citation>
    <scope>NUCLEOTIDE SEQUENCE [LARGE SCALE GENOMIC DNA]</scope>
    <source>
        <strain evidence="3">S2_005_002_R2_34</strain>
    </source>
</reference>
<dbReference type="Proteomes" id="UP000249185">
    <property type="component" value="Unassembled WGS sequence"/>
</dbReference>
<dbReference type="Gene3D" id="2.40.110.10">
    <property type="entry name" value="Butyryl-CoA Dehydrogenase, subunit A, domain 2"/>
    <property type="match status" value="1"/>
</dbReference>
<keyword evidence="3" id="KW-0503">Monooxygenase</keyword>
<dbReference type="PANTHER" id="PTHR43884">
    <property type="entry name" value="ACYL-COA DEHYDROGENASE"/>
    <property type="match status" value="1"/>
</dbReference>
<dbReference type="AlphaFoldDB" id="A0A2W5NCC2"/>
<organism evidence="3 4">
    <name type="scientific">Rhodovulum sulfidophilum</name>
    <name type="common">Rhodobacter sulfidophilus</name>
    <dbReference type="NCBI Taxonomy" id="35806"/>
    <lineage>
        <taxon>Bacteria</taxon>
        <taxon>Pseudomonadati</taxon>
        <taxon>Pseudomonadota</taxon>
        <taxon>Alphaproteobacteria</taxon>
        <taxon>Rhodobacterales</taxon>
        <taxon>Paracoccaceae</taxon>
        <taxon>Rhodovulum</taxon>
    </lineage>
</organism>
<dbReference type="EMBL" id="QFPW01000012">
    <property type="protein sequence ID" value="PZQ48385.1"/>
    <property type="molecule type" value="Genomic_DNA"/>
</dbReference>
<dbReference type="InterPro" id="IPR046373">
    <property type="entry name" value="Acyl-CoA_Oxase/DH_mid-dom_sf"/>
</dbReference>
<dbReference type="InterPro" id="IPR013107">
    <property type="entry name" value="Acyl-CoA_DH_C"/>
</dbReference>
<dbReference type="SUPFAM" id="SSF56645">
    <property type="entry name" value="Acyl-CoA dehydrogenase NM domain-like"/>
    <property type="match status" value="1"/>
</dbReference>
<feature type="domain" description="Acyl-CoA dehydrogenase C-terminal" evidence="2">
    <location>
        <begin position="240"/>
        <end position="379"/>
    </location>
</feature>
<evidence type="ECO:0000313" key="3">
    <source>
        <dbReference type="EMBL" id="PZQ48385.1"/>
    </source>
</evidence>
<comment type="caution">
    <text evidence="3">The sequence shown here is derived from an EMBL/GenBank/DDBJ whole genome shotgun (WGS) entry which is preliminary data.</text>
</comment>
<dbReference type="InterPro" id="IPR009100">
    <property type="entry name" value="AcylCoA_DH/oxidase_NM_dom_sf"/>
</dbReference>
<dbReference type="InterPro" id="IPR036250">
    <property type="entry name" value="AcylCo_DH-like_C"/>
</dbReference>
<dbReference type="PANTHER" id="PTHR43884:SF12">
    <property type="entry name" value="ISOVALERYL-COA DEHYDROGENASE, MITOCHONDRIAL-RELATED"/>
    <property type="match status" value="1"/>
</dbReference>
<accession>A0A2W5NCC2</accession>
<dbReference type="GO" id="GO:0050660">
    <property type="term" value="F:flavin adenine dinucleotide binding"/>
    <property type="evidence" value="ECO:0007669"/>
    <property type="project" value="InterPro"/>
</dbReference>
<keyword evidence="1" id="KW-0560">Oxidoreductase</keyword>
<proteinExistence type="predicted"/>
<protein>
    <submittedName>
        <fullName evidence="3">Monooxygenase</fullName>
    </submittedName>
</protein>
<dbReference type="GO" id="GO:0006552">
    <property type="term" value="P:L-leucine catabolic process"/>
    <property type="evidence" value="ECO:0007669"/>
    <property type="project" value="TreeGrafter"/>
</dbReference>
<dbReference type="PIRSF" id="PIRSF016578">
    <property type="entry name" value="HsaA"/>
    <property type="match status" value="1"/>
</dbReference>
<dbReference type="Gene3D" id="1.10.540.10">
    <property type="entry name" value="Acyl-CoA dehydrogenase/oxidase, N-terminal domain"/>
    <property type="match status" value="1"/>
</dbReference>
<evidence type="ECO:0000259" key="2">
    <source>
        <dbReference type="Pfam" id="PF08028"/>
    </source>
</evidence>
<gene>
    <name evidence="3" type="ORF">DI556_14670</name>
</gene>
<sequence length="407" mass="43983">MGRTEFDWRTEATSRYDTLAARFRPLFARIAEGAVAREKERRLPVEELDWLRDSGFTAVRVPLEHGGGGASLPDLFRLLIDLAEADSNLPQALRAHFAFIEDRLNAPEAEALPWFARFIAGDTVGSAWTEVGAVKLGAVATRLRPDGDGFRLDGEKYYSTGTIFADWIDVYTERDDTGAPVIALTATDQPGVTPRDDWNGFGQRTTGSGATVFEGARVEAANVYPFETRFRYQTAYYQLVLNAVLAGSARAAVSEAARLLKARTRAYSHGNGRVAPADPQLLQVIGRAKAAAYAAEAVTIAAAATTEQALFARRAGDAAAEAAANVAAELESAQAQVIAADLAFRATTEIFNALGASAVDRDLALDRHWRNARTAASHNPLVYKERVIGDHAVNGTEPVYVWQIGQG</sequence>